<keyword evidence="11 14" id="KW-1133">Transmembrane helix</keyword>
<evidence type="ECO:0000256" key="4">
    <source>
        <dbReference type="ARBA" id="ARBA00022475"/>
    </source>
</evidence>
<evidence type="ECO:0000256" key="10">
    <source>
        <dbReference type="ARBA" id="ARBA00022840"/>
    </source>
</evidence>
<proteinExistence type="predicted"/>
<reference evidence="17 18" key="1">
    <citation type="submission" date="2023-03" db="EMBL/GenBank/DDBJ databases">
        <title>Bacillus Genome Sequencing.</title>
        <authorList>
            <person name="Dunlap C."/>
        </authorList>
    </citation>
    <scope>NUCLEOTIDE SEQUENCE [LARGE SCALE GENOMIC DNA]</scope>
    <source>
        <strain evidence="17 18">NRS-1717</strain>
    </source>
</reference>
<keyword evidence="7 14" id="KW-0812">Transmembrane</keyword>
<evidence type="ECO:0000256" key="3">
    <source>
        <dbReference type="ARBA" id="ARBA00012438"/>
    </source>
</evidence>
<evidence type="ECO:0000256" key="5">
    <source>
        <dbReference type="ARBA" id="ARBA00022553"/>
    </source>
</evidence>
<organism evidence="17 18">
    <name type="scientific">Metabacillus fastidiosus</name>
    <dbReference type="NCBI Taxonomy" id="1458"/>
    <lineage>
        <taxon>Bacteria</taxon>
        <taxon>Bacillati</taxon>
        <taxon>Bacillota</taxon>
        <taxon>Bacilli</taxon>
        <taxon>Bacillales</taxon>
        <taxon>Bacillaceae</taxon>
        <taxon>Metabacillus</taxon>
    </lineage>
</organism>
<keyword evidence="4" id="KW-1003">Cell membrane</keyword>
<dbReference type="InterPro" id="IPR003661">
    <property type="entry name" value="HisK_dim/P_dom"/>
</dbReference>
<dbReference type="Pfam" id="PF02518">
    <property type="entry name" value="HATPase_c"/>
    <property type="match status" value="1"/>
</dbReference>
<dbReference type="EC" id="2.7.13.3" evidence="3"/>
<dbReference type="SUPFAM" id="SSF55874">
    <property type="entry name" value="ATPase domain of HSP90 chaperone/DNA topoisomerase II/histidine kinase"/>
    <property type="match status" value="1"/>
</dbReference>
<dbReference type="SMART" id="SM00388">
    <property type="entry name" value="HisKA"/>
    <property type="match status" value="1"/>
</dbReference>
<dbReference type="Gene3D" id="1.10.287.130">
    <property type="match status" value="1"/>
</dbReference>
<comment type="caution">
    <text evidence="17">The sequence shown here is derived from an EMBL/GenBank/DDBJ whole genome shotgun (WGS) entry which is preliminary data.</text>
</comment>
<dbReference type="PRINTS" id="PR00344">
    <property type="entry name" value="BCTRLSENSOR"/>
</dbReference>
<feature type="domain" description="HAMP" evidence="16">
    <location>
        <begin position="53"/>
        <end position="105"/>
    </location>
</feature>
<evidence type="ECO:0000313" key="18">
    <source>
        <dbReference type="Proteomes" id="UP001342826"/>
    </source>
</evidence>
<dbReference type="PANTHER" id="PTHR45528:SF8">
    <property type="entry name" value="HISTIDINE KINASE"/>
    <property type="match status" value="1"/>
</dbReference>
<evidence type="ECO:0000256" key="6">
    <source>
        <dbReference type="ARBA" id="ARBA00022679"/>
    </source>
</evidence>
<evidence type="ECO:0000256" key="11">
    <source>
        <dbReference type="ARBA" id="ARBA00022989"/>
    </source>
</evidence>
<dbReference type="GO" id="GO:0016301">
    <property type="term" value="F:kinase activity"/>
    <property type="evidence" value="ECO:0007669"/>
    <property type="project" value="UniProtKB-KW"/>
</dbReference>
<dbReference type="InterPro" id="IPR003660">
    <property type="entry name" value="HAMP_dom"/>
</dbReference>
<dbReference type="Pfam" id="PF00512">
    <property type="entry name" value="HisKA"/>
    <property type="match status" value="1"/>
</dbReference>
<dbReference type="RefSeq" id="WP_328016035.1">
    <property type="nucleotide sequence ID" value="NZ_JARTFS010000030.1"/>
</dbReference>
<dbReference type="PROSITE" id="PS50885">
    <property type="entry name" value="HAMP"/>
    <property type="match status" value="1"/>
</dbReference>
<dbReference type="InterPro" id="IPR004358">
    <property type="entry name" value="Sig_transdc_His_kin-like_C"/>
</dbReference>
<dbReference type="SUPFAM" id="SSF47384">
    <property type="entry name" value="Homodimeric domain of signal transducing histidine kinase"/>
    <property type="match status" value="1"/>
</dbReference>
<name>A0ABU6P4E5_9BACI</name>
<evidence type="ECO:0000259" key="16">
    <source>
        <dbReference type="PROSITE" id="PS50885"/>
    </source>
</evidence>
<evidence type="ECO:0000256" key="8">
    <source>
        <dbReference type="ARBA" id="ARBA00022741"/>
    </source>
</evidence>
<evidence type="ECO:0000256" key="9">
    <source>
        <dbReference type="ARBA" id="ARBA00022777"/>
    </source>
</evidence>
<feature type="transmembrane region" description="Helical" evidence="14">
    <location>
        <begin position="7"/>
        <end position="26"/>
    </location>
</feature>
<evidence type="ECO:0000256" key="14">
    <source>
        <dbReference type="SAM" id="Phobius"/>
    </source>
</evidence>
<dbReference type="Proteomes" id="UP001342826">
    <property type="component" value="Unassembled WGS sequence"/>
</dbReference>
<feature type="transmembrane region" description="Helical" evidence="14">
    <location>
        <begin position="32"/>
        <end position="51"/>
    </location>
</feature>
<keyword evidence="13 14" id="KW-0472">Membrane</keyword>
<comment type="catalytic activity">
    <reaction evidence="1">
        <text>ATP + protein L-histidine = ADP + protein N-phospho-L-histidine.</text>
        <dbReference type="EC" id="2.7.13.3"/>
    </reaction>
</comment>
<dbReference type="SMART" id="SM00387">
    <property type="entry name" value="HATPase_c"/>
    <property type="match status" value="1"/>
</dbReference>
<gene>
    <name evidence="17" type="ORF">P9271_23385</name>
</gene>
<evidence type="ECO:0000256" key="12">
    <source>
        <dbReference type="ARBA" id="ARBA00023012"/>
    </source>
</evidence>
<keyword evidence="9 17" id="KW-0418">Kinase</keyword>
<keyword evidence="8" id="KW-0547">Nucleotide-binding</keyword>
<protein>
    <recommendedName>
        <fullName evidence="3">histidine kinase</fullName>
        <ecNumber evidence="3">2.7.13.3</ecNumber>
    </recommendedName>
</protein>
<evidence type="ECO:0000256" key="2">
    <source>
        <dbReference type="ARBA" id="ARBA00004651"/>
    </source>
</evidence>
<keyword evidence="12" id="KW-0902">Two-component regulatory system</keyword>
<dbReference type="EMBL" id="JARTFS010000030">
    <property type="protein sequence ID" value="MED4404217.1"/>
    <property type="molecule type" value="Genomic_DNA"/>
</dbReference>
<keyword evidence="5" id="KW-0597">Phosphoprotein</keyword>
<dbReference type="Gene3D" id="3.30.565.10">
    <property type="entry name" value="Histidine kinase-like ATPase, C-terminal domain"/>
    <property type="match status" value="1"/>
</dbReference>
<evidence type="ECO:0000256" key="7">
    <source>
        <dbReference type="ARBA" id="ARBA00022692"/>
    </source>
</evidence>
<dbReference type="InterPro" id="IPR003594">
    <property type="entry name" value="HATPase_dom"/>
</dbReference>
<comment type="subcellular location">
    <subcellularLocation>
        <location evidence="2">Cell membrane</location>
        <topology evidence="2">Multi-pass membrane protein</topology>
    </subcellularLocation>
</comment>
<feature type="domain" description="Histidine kinase" evidence="15">
    <location>
        <begin position="120"/>
        <end position="338"/>
    </location>
</feature>
<accession>A0ABU6P4E5</accession>
<keyword evidence="18" id="KW-1185">Reference proteome</keyword>
<dbReference type="InterPro" id="IPR036890">
    <property type="entry name" value="HATPase_C_sf"/>
</dbReference>
<dbReference type="CDD" id="cd00082">
    <property type="entry name" value="HisKA"/>
    <property type="match status" value="1"/>
</dbReference>
<keyword evidence="10" id="KW-0067">ATP-binding</keyword>
<dbReference type="InterPro" id="IPR036097">
    <property type="entry name" value="HisK_dim/P_sf"/>
</dbReference>
<dbReference type="PROSITE" id="PS50109">
    <property type="entry name" value="HIS_KIN"/>
    <property type="match status" value="1"/>
</dbReference>
<dbReference type="PANTHER" id="PTHR45528">
    <property type="entry name" value="SENSOR HISTIDINE KINASE CPXA"/>
    <property type="match status" value="1"/>
</dbReference>
<evidence type="ECO:0000256" key="1">
    <source>
        <dbReference type="ARBA" id="ARBA00000085"/>
    </source>
</evidence>
<evidence type="ECO:0000259" key="15">
    <source>
        <dbReference type="PROSITE" id="PS50109"/>
    </source>
</evidence>
<evidence type="ECO:0000313" key="17">
    <source>
        <dbReference type="EMBL" id="MED4404217.1"/>
    </source>
</evidence>
<evidence type="ECO:0000256" key="13">
    <source>
        <dbReference type="ARBA" id="ARBA00023136"/>
    </source>
</evidence>
<dbReference type="InterPro" id="IPR005467">
    <property type="entry name" value="His_kinase_dom"/>
</dbReference>
<dbReference type="InterPro" id="IPR050398">
    <property type="entry name" value="HssS/ArlS-like"/>
</dbReference>
<sequence>MNRDKITSLIILQLLLIVGIFISDWSTQQIGLLKLTIYGVLLILSAMLLSIRIRFINRLKQIIDDTKRAIDGNLTTRLFANEDHRFNEMIFSINELIEKLEKIQIKTIQSHAARKSLLSSISHDIRTPLTSIIGYVNALKDDIATSDEEKKEYLEIISKKSSNLKQLIDKIFNMAKLDADEVPLQIESIDLAEITRELLIEYLPEIKRNELELKINIPESKCLIMVDRLSIIRIIDNILKNAILYGKEGKVLGIELIDNEKEIQLLIWDKGPGISKSESEKVFERMYRGDQSRNSIHAGSGLGLAIAKSLIEKNKGRIWVKSKPSNKTTFGIAFTKIKSGFAH</sequence>
<keyword evidence="6" id="KW-0808">Transferase</keyword>